<evidence type="ECO:0000256" key="1">
    <source>
        <dbReference type="SAM" id="MobiDB-lite"/>
    </source>
</evidence>
<dbReference type="Proteomes" id="UP000827549">
    <property type="component" value="Chromosome 3"/>
</dbReference>
<name>A0AAF0YDG8_9TREE</name>
<accession>A0AAF0YDG8</accession>
<feature type="region of interest" description="Disordered" evidence="1">
    <location>
        <begin position="122"/>
        <end position="141"/>
    </location>
</feature>
<evidence type="ECO:0000313" key="3">
    <source>
        <dbReference type="Proteomes" id="UP000827549"/>
    </source>
</evidence>
<evidence type="ECO:0000313" key="2">
    <source>
        <dbReference type="EMBL" id="WOO81488.1"/>
    </source>
</evidence>
<dbReference type="AlphaFoldDB" id="A0AAF0YDG8"/>
<dbReference type="GeneID" id="87808241"/>
<dbReference type="RefSeq" id="XP_062627520.1">
    <property type="nucleotide sequence ID" value="XM_062771536.1"/>
</dbReference>
<proteinExistence type="predicted"/>
<dbReference type="EMBL" id="CP086716">
    <property type="protein sequence ID" value="WOO81488.1"/>
    <property type="molecule type" value="Genomic_DNA"/>
</dbReference>
<sequence>MPDAYDTIFPRNYWGRSAIKVFNGDGTHLASVPTRFLAASKSNTWAWVTEAVERICGIEFDCAPGYVDDKTRAEVELGTPPYEGSFTLAWTTGTTPPTTAFLPLPPHTAYLAMVAAQRRFVAPGPGSPGSESGRSDESGVSGETSYSAHFYSSTVAANAGGKCLITGGDENLHATPLVPQALGEDRLGHIAGEDSLSEYHPSLGISLDCSLSQYYLSLRLAFLPLRKAALFSDNGAAAAAQASSTTEAWVVHFFIPPGEPEDPGSIAAAIYAAYASCHGQVITIRGKESLRPSWRFASYHYTQCLRMRFGGTLPNRATVPQKRQSEGTP</sequence>
<keyword evidence="3" id="KW-1185">Reference proteome</keyword>
<gene>
    <name evidence="2" type="ORF">LOC62_03G005010</name>
</gene>
<organism evidence="2 3">
    <name type="scientific">Vanrija pseudolonga</name>
    <dbReference type="NCBI Taxonomy" id="143232"/>
    <lineage>
        <taxon>Eukaryota</taxon>
        <taxon>Fungi</taxon>
        <taxon>Dikarya</taxon>
        <taxon>Basidiomycota</taxon>
        <taxon>Agaricomycotina</taxon>
        <taxon>Tremellomycetes</taxon>
        <taxon>Trichosporonales</taxon>
        <taxon>Trichosporonaceae</taxon>
        <taxon>Vanrija</taxon>
    </lineage>
</organism>
<protein>
    <submittedName>
        <fullName evidence="2">Uncharacterized protein</fullName>
    </submittedName>
</protein>
<reference evidence="2" key="1">
    <citation type="submission" date="2023-10" db="EMBL/GenBank/DDBJ databases">
        <authorList>
            <person name="Noh H."/>
        </authorList>
    </citation>
    <scope>NUCLEOTIDE SEQUENCE</scope>
    <source>
        <strain evidence="2">DUCC4014</strain>
    </source>
</reference>
<feature type="compositionally biased region" description="Low complexity" evidence="1">
    <location>
        <begin position="128"/>
        <end position="141"/>
    </location>
</feature>